<evidence type="ECO:0000313" key="3">
    <source>
        <dbReference type="Proteomes" id="UP000823388"/>
    </source>
</evidence>
<dbReference type="EMBL" id="CM029039">
    <property type="protein sequence ID" value="KAG2647524.1"/>
    <property type="molecule type" value="Genomic_DNA"/>
</dbReference>
<reference evidence="2" key="1">
    <citation type="submission" date="2020-05" db="EMBL/GenBank/DDBJ databases">
        <title>WGS assembly of Panicum virgatum.</title>
        <authorList>
            <person name="Lovell J.T."/>
            <person name="Jenkins J."/>
            <person name="Shu S."/>
            <person name="Juenger T.E."/>
            <person name="Schmutz J."/>
        </authorList>
    </citation>
    <scope>NUCLEOTIDE SEQUENCE</scope>
    <source>
        <strain evidence="2">AP13</strain>
    </source>
</reference>
<feature type="region of interest" description="Disordered" evidence="1">
    <location>
        <begin position="1"/>
        <end position="179"/>
    </location>
</feature>
<organism evidence="2 3">
    <name type="scientific">Panicum virgatum</name>
    <name type="common">Blackwell switchgrass</name>
    <dbReference type="NCBI Taxonomy" id="38727"/>
    <lineage>
        <taxon>Eukaryota</taxon>
        <taxon>Viridiplantae</taxon>
        <taxon>Streptophyta</taxon>
        <taxon>Embryophyta</taxon>
        <taxon>Tracheophyta</taxon>
        <taxon>Spermatophyta</taxon>
        <taxon>Magnoliopsida</taxon>
        <taxon>Liliopsida</taxon>
        <taxon>Poales</taxon>
        <taxon>Poaceae</taxon>
        <taxon>PACMAD clade</taxon>
        <taxon>Panicoideae</taxon>
        <taxon>Panicodae</taxon>
        <taxon>Paniceae</taxon>
        <taxon>Panicinae</taxon>
        <taxon>Panicum</taxon>
        <taxon>Panicum sect. Hiantes</taxon>
    </lineage>
</organism>
<keyword evidence="3" id="KW-1185">Reference proteome</keyword>
<sequence>MQKKLDLHGAALEASAAGAPRLAPPPGSTASGRAPRRRAFPSPARRTAAFPPAAARVDRLGASSSPPCLPFAGSPHRGLPAHRRHASPPRGLPAAGPSRRLRPAAGQLPRLGAEEQRSYRQARRSRGPAAWGGGAGVPSVSSEEQGPGGAGAEKLLDPDKENGERGREREWERCCRGRR</sequence>
<feature type="compositionally biased region" description="Basic and acidic residues" evidence="1">
    <location>
        <begin position="154"/>
        <end position="179"/>
    </location>
</feature>
<gene>
    <name evidence="2" type="ORF">PVAP13_2KG589401</name>
</gene>
<comment type="caution">
    <text evidence="2">The sequence shown here is derived from an EMBL/GenBank/DDBJ whole genome shotgun (WGS) entry which is preliminary data.</text>
</comment>
<feature type="compositionally biased region" description="Low complexity" evidence="1">
    <location>
        <begin position="40"/>
        <end position="55"/>
    </location>
</feature>
<protein>
    <submittedName>
        <fullName evidence="2">Uncharacterized protein</fullName>
    </submittedName>
</protein>
<evidence type="ECO:0000256" key="1">
    <source>
        <dbReference type="SAM" id="MobiDB-lite"/>
    </source>
</evidence>
<dbReference type="Proteomes" id="UP000823388">
    <property type="component" value="Chromosome 2K"/>
</dbReference>
<evidence type="ECO:0000313" key="2">
    <source>
        <dbReference type="EMBL" id="KAG2647524.1"/>
    </source>
</evidence>
<accession>A0A8T0WQX2</accession>
<proteinExistence type="predicted"/>
<dbReference type="AlphaFoldDB" id="A0A8T0WQX2"/>
<feature type="compositionally biased region" description="Low complexity" evidence="1">
    <location>
        <begin position="8"/>
        <end position="21"/>
    </location>
</feature>
<name>A0A8T0WQX2_PANVG</name>